<evidence type="ECO:0000313" key="2">
    <source>
        <dbReference type="EMBL" id="EST07611.1"/>
    </source>
</evidence>
<feature type="compositionally biased region" description="Acidic residues" evidence="1">
    <location>
        <begin position="79"/>
        <end position="92"/>
    </location>
</feature>
<feature type="compositionally biased region" description="Polar residues" evidence="1">
    <location>
        <begin position="17"/>
        <end position="34"/>
    </location>
</feature>
<feature type="region of interest" description="Disordered" evidence="1">
    <location>
        <begin position="168"/>
        <end position="189"/>
    </location>
</feature>
<dbReference type="Pfam" id="PF12024">
    <property type="entry name" value="DUF3512"/>
    <property type="match status" value="1"/>
</dbReference>
<feature type="compositionally biased region" description="Basic and acidic residues" evidence="1">
    <location>
        <begin position="715"/>
        <end position="729"/>
    </location>
</feature>
<protein>
    <submittedName>
        <fullName evidence="2">Uncharacterized protein</fullName>
    </submittedName>
</protein>
<name>V5EB50_KALBG</name>
<proteinExistence type="predicted"/>
<sequence>MASPLRRSTRSARNADASGTTPEPSVASPSTSPSKLDRKRKRADEPSDPSADVNGTDEHMAEAAPDASADDMNKASSDLSDEDNGADAEGEAEPSTTQKQQLPKHIQSLLGLPGPSAKSVHAPKTADVDLDAAAHKAQELVLGEDDAQKLATILAALNFSDLTTAARAPAKGKLRSTNGSTDAKPTLRDMLRPGTSVRELRSHLQSLRQPLMAKEAVSQHLRAGQSATASEEVAKDMERLTSLTLVLGLVDQLASRQRQADTSTDALKGQILASIVEDRARLAEAKNAGRKGSANGAVDGDSPARIKPVGSPVVDPSTNRYALHMRLPRSDYFTKAIPLDKDQLSQLDAAQADLVQISAQSEEQMRALKRQGLVPAPTLGQRLGRSGHRHHRSDSKRAKQQGRPQPVTFLNYGNYASFAPTYDSSTSSISYATSSNLWRSSVRAQRSVTMAWGEKPFSLYDEEEEYEEDDHDGDAPVEPTPYSTATKPLASVDADGDISMDAISSDGLAEVLRTLIEDVDQGSVSKSLTKLDQDELVTSHLRFNMMLLHRLQEFQWARLRRSYRPSGRSSKSATEIVAPSAEEEATAALLLESLGALVALQPRAVDLTSNAVDSVIPDASKLRAFSASSGAIDPDLLGDVRDGFWGALDANVVKVTKGGSVISETPLVLRDDVTIRLVDGSGSKAKKSSRRGGPGAGHVEDRGRGALERFAATRTYDHKQDRHDVDPLRAEPVPSAGADQRDMSSPAMRQAAMSPNARMQPGYAPGAGPAMTPQSQRFAPGPNASYAFASPSGGLRPMQPNAQANYQQGQAARQ</sequence>
<dbReference type="InterPro" id="IPR021900">
    <property type="entry name" value="DUF3512"/>
</dbReference>
<dbReference type="GeneID" id="27419778"/>
<evidence type="ECO:0000256" key="1">
    <source>
        <dbReference type="SAM" id="MobiDB-lite"/>
    </source>
</evidence>
<reference evidence="3" key="1">
    <citation type="journal article" date="2013" name="Genome Announc.">
        <title>Draft genome sequence of Pseudozyma brasiliensis sp. nov. strain GHG001, a high producer of endo-1,4-xylanase isolated from an insect pest of sugarcane.</title>
        <authorList>
            <person name="Oliveira J.V.D.C."/>
            <person name="dos Santos R.A.C."/>
            <person name="Borges T.A."/>
            <person name="Riano-Pachon D.M."/>
            <person name="Goldman G.H."/>
        </authorList>
    </citation>
    <scope>NUCLEOTIDE SEQUENCE [LARGE SCALE GENOMIC DNA]</scope>
    <source>
        <strain evidence="3">GHG001</strain>
    </source>
</reference>
<feature type="region of interest" description="Disordered" evidence="1">
    <location>
        <begin position="680"/>
        <end position="814"/>
    </location>
</feature>
<feature type="compositionally biased region" description="Basic residues" evidence="1">
    <location>
        <begin position="385"/>
        <end position="400"/>
    </location>
</feature>
<feature type="compositionally biased region" description="Basic and acidic residues" evidence="1">
    <location>
        <begin position="698"/>
        <end position="707"/>
    </location>
</feature>
<feature type="region of interest" description="Disordered" evidence="1">
    <location>
        <begin position="285"/>
        <end position="313"/>
    </location>
</feature>
<dbReference type="eggNOG" id="ENOG502SMEF">
    <property type="taxonomic scope" value="Eukaryota"/>
</dbReference>
<dbReference type="Proteomes" id="UP000019377">
    <property type="component" value="Unassembled WGS sequence"/>
</dbReference>
<dbReference type="STRING" id="1365824.V5EB50"/>
<feature type="compositionally biased region" description="Low complexity" evidence="1">
    <location>
        <begin position="799"/>
        <end position="814"/>
    </location>
</feature>
<dbReference type="OMA" id="LQEFQWA"/>
<feature type="region of interest" description="Disordered" evidence="1">
    <location>
        <begin position="1"/>
        <end position="124"/>
    </location>
</feature>
<dbReference type="EMBL" id="KI545862">
    <property type="protein sequence ID" value="EST07611.1"/>
    <property type="molecule type" value="Genomic_DNA"/>
</dbReference>
<gene>
    <name evidence="2" type="ORF">PSEUBRA_SCAF2g02709</name>
</gene>
<keyword evidence="3" id="KW-1185">Reference proteome</keyword>
<dbReference type="HOGENOM" id="CLU_348560_0_0_1"/>
<organism evidence="2 3">
    <name type="scientific">Kalmanozyma brasiliensis (strain GHG001)</name>
    <name type="common">Yeast</name>
    <name type="synonym">Pseudozyma brasiliensis</name>
    <dbReference type="NCBI Taxonomy" id="1365824"/>
    <lineage>
        <taxon>Eukaryota</taxon>
        <taxon>Fungi</taxon>
        <taxon>Dikarya</taxon>
        <taxon>Basidiomycota</taxon>
        <taxon>Ustilaginomycotina</taxon>
        <taxon>Ustilaginomycetes</taxon>
        <taxon>Ustilaginales</taxon>
        <taxon>Ustilaginaceae</taxon>
        <taxon>Kalmanozyma</taxon>
    </lineage>
</organism>
<dbReference type="AlphaFoldDB" id="V5EB50"/>
<accession>V5EB50</accession>
<feature type="region of interest" description="Disordered" evidence="1">
    <location>
        <begin position="377"/>
        <end position="406"/>
    </location>
</feature>
<dbReference type="RefSeq" id="XP_016292600.1">
    <property type="nucleotide sequence ID" value="XM_016437106.1"/>
</dbReference>
<evidence type="ECO:0000313" key="3">
    <source>
        <dbReference type="Proteomes" id="UP000019377"/>
    </source>
</evidence>
<dbReference type="OrthoDB" id="21648at2759"/>